<dbReference type="AlphaFoldDB" id="X1REP6"/>
<reference evidence="1" key="1">
    <citation type="journal article" date="2014" name="Front. Microbiol.">
        <title>High frequency of phylogenetically diverse reductive dehalogenase-homologous genes in deep subseafloor sedimentary metagenomes.</title>
        <authorList>
            <person name="Kawai M."/>
            <person name="Futagami T."/>
            <person name="Toyoda A."/>
            <person name="Takaki Y."/>
            <person name="Nishi S."/>
            <person name="Hori S."/>
            <person name="Arai W."/>
            <person name="Tsubouchi T."/>
            <person name="Morono Y."/>
            <person name="Uchiyama I."/>
            <person name="Ito T."/>
            <person name="Fujiyama A."/>
            <person name="Inagaki F."/>
            <person name="Takami H."/>
        </authorList>
    </citation>
    <scope>NUCLEOTIDE SEQUENCE</scope>
    <source>
        <strain evidence="1">Expedition CK06-06</strain>
    </source>
</reference>
<protein>
    <submittedName>
        <fullName evidence="1">Uncharacterized protein</fullName>
    </submittedName>
</protein>
<evidence type="ECO:0000313" key="1">
    <source>
        <dbReference type="EMBL" id="GAI79073.1"/>
    </source>
</evidence>
<organism evidence="1">
    <name type="scientific">marine sediment metagenome</name>
    <dbReference type="NCBI Taxonomy" id="412755"/>
    <lineage>
        <taxon>unclassified sequences</taxon>
        <taxon>metagenomes</taxon>
        <taxon>ecological metagenomes</taxon>
    </lineage>
</organism>
<comment type="caution">
    <text evidence="1">The sequence shown here is derived from an EMBL/GenBank/DDBJ whole genome shotgun (WGS) entry which is preliminary data.</text>
</comment>
<proteinExistence type="predicted"/>
<gene>
    <name evidence="1" type="ORF">S12H4_20905</name>
</gene>
<accession>X1REP6</accession>
<sequence>MAISKPSWLRTWLDRLNWDIFTWKVYVGDAVERALDWALDWINWAIARGEAAWSRAGVAIDKAIELAKDLGKTIDREIDKILARITTWGDNLGNWWETKKEWIRDRIDLAREKLEDLIDDVERGFASLDAAWDSFRR</sequence>
<dbReference type="EMBL" id="BARW01010666">
    <property type="protein sequence ID" value="GAI79073.1"/>
    <property type="molecule type" value="Genomic_DNA"/>
</dbReference>
<feature type="non-terminal residue" evidence="1">
    <location>
        <position position="137"/>
    </location>
</feature>
<name>X1REP6_9ZZZZ</name>